<dbReference type="PROSITE" id="PS01360">
    <property type="entry name" value="ZF_MYND_1"/>
    <property type="match status" value="1"/>
</dbReference>
<evidence type="ECO:0000313" key="6">
    <source>
        <dbReference type="EMBL" id="OEU11350.1"/>
    </source>
</evidence>
<dbReference type="GO" id="GO:0008270">
    <property type="term" value="F:zinc ion binding"/>
    <property type="evidence" value="ECO:0007669"/>
    <property type="project" value="UniProtKB-KW"/>
</dbReference>
<dbReference type="OrthoDB" id="5945798at2759"/>
<sequence length="313" mass="36000">MGRKQKLRQKKKRNIKNKAATAAAEVTAAAAAAAVATTFSTEDAVVETAEEKLLALENQLPKSDTYVQAMADTDNISGREQFELLKRGVTEVECVHSMHSIGYMRLKSREEKRLHVALPWLLEGAIRGSVRSTIDLIRVFNRNNRKTAALMDYWGKIYKKYYSERGFALVEHKDLKDLVERECVICSKTDTKTFTLQQCSGCNVYCYCSEECQTKHWKEYKHRNECKQVHTLNKYHKPYAKEIRDAVICGDKEIPSLEKLRYKLGLTRPREEYIEFHELTHNSKKINPDDYVVGREDGTVWVGSTPRSPIRTS</sequence>
<reference evidence="6 7" key="1">
    <citation type="submission" date="2016-09" db="EMBL/GenBank/DDBJ databases">
        <title>Extensive genetic diversity and differential bi-allelic expression allows diatom success in the polar Southern Ocean.</title>
        <authorList>
            <consortium name="DOE Joint Genome Institute"/>
            <person name="Mock T."/>
            <person name="Otillar R.P."/>
            <person name="Strauss J."/>
            <person name="Dupont C."/>
            <person name="Frickenhaus S."/>
            <person name="Maumus F."/>
            <person name="Mcmullan M."/>
            <person name="Sanges R."/>
            <person name="Schmutz J."/>
            <person name="Toseland A."/>
            <person name="Valas R."/>
            <person name="Veluchamy A."/>
            <person name="Ward B.J."/>
            <person name="Allen A."/>
            <person name="Barry K."/>
            <person name="Falciatore A."/>
            <person name="Ferrante M."/>
            <person name="Fortunato A.E."/>
            <person name="Gloeckner G."/>
            <person name="Gruber A."/>
            <person name="Hipkin R."/>
            <person name="Janech M."/>
            <person name="Kroth P."/>
            <person name="Leese F."/>
            <person name="Lindquist E."/>
            <person name="Lyon B.R."/>
            <person name="Martin J."/>
            <person name="Mayer C."/>
            <person name="Parker M."/>
            <person name="Quesneville H."/>
            <person name="Raymond J."/>
            <person name="Uhlig C."/>
            <person name="Valentin K.U."/>
            <person name="Worden A.Z."/>
            <person name="Armbrust E.V."/>
            <person name="Bowler C."/>
            <person name="Green B."/>
            <person name="Moulton V."/>
            <person name="Van Oosterhout C."/>
            <person name="Grigoriev I."/>
        </authorList>
    </citation>
    <scope>NUCLEOTIDE SEQUENCE [LARGE SCALE GENOMIC DNA]</scope>
    <source>
        <strain evidence="6 7">CCMP1102</strain>
    </source>
</reference>
<keyword evidence="2 4" id="KW-0863">Zinc-finger</keyword>
<evidence type="ECO:0000256" key="1">
    <source>
        <dbReference type="ARBA" id="ARBA00022723"/>
    </source>
</evidence>
<dbReference type="PROSITE" id="PS50865">
    <property type="entry name" value="ZF_MYND_2"/>
    <property type="match status" value="1"/>
</dbReference>
<keyword evidence="1" id="KW-0479">Metal-binding</keyword>
<evidence type="ECO:0000256" key="3">
    <source>
        <dbReference type="ARBA" id="ARBA00022833"/>
    </source>
</evidence>
<evidence type="ECO:0000259" key="5">
    <source>
        <dbReference type="PROSITE" id="PS50865"/>
    </source>
</evidence>
<dbReference type="EMBL" id="KV784368">
    <property type="protein sequence ID" value="OEU11350.1"/>
    <property type="molecule type" value="Genomic_DNA"/>
</dbReference>
<accession>A0A1E7EZB5</accession>
<gene>
    <name evidence="6" type="ORF">FRACYDRAFT_228043</name>
</gene>
<protein>
    <recommendedName>
        <fullName evidence="5">MYND-type domain-containing protein</fullName>
    </recommendedName>
</protein>
<dbReference type="AlphaFoldDB" id="A0A1E7EZB5"/>
<keyword evidence="3" id="KW-0862">Zinc</keyword>
<dbReference type="Proteomes" id="UP000095751">
    <property type="component" value="Unassembled WGS sequence"/>
</dbReference>
<dbReference type="InterPro" id="IPR002893">
    <property type="entry name" value="Znf_MYND"/>
</dbReference>
<keyword evidence="7" id="KW-1185">Reference proteome</keyword>
<dbReference type="KEGG" id="fcy:FRACYDRAFT_228043"/>
<organism evidence="6 7">
    <name type="scientific">Fragilariopsis cylindrus CCMP1102</name>
    <dbReference type="NCBI Taxonomy" id="635003"/>
    <lineage>
        <taxon>Eukaryota</taxon>
        <taxon>Sar</taxon>
        <taxon>Stramenopiles</taxon>
        <taxon>Ochrophyta</taxon>
        <taxon>Bacillariophyta</taxon>
        <taxon>Bacillariophyceae</taxon>
        <taxon>Bacillariophycidae</taxon>
        <taxon>Bacillariales</taxon>
        <taxon>Bacillariaceae</taxon>
        <taxon>Fragilariopsis</taxon>
    </lineage>
</organism>
<dbReference type="SUPFAM" id="SSF144232">
    <property type="entry name" value="HIT/MYND zinc finger-like"/>
    <property type="match status" value="1"/>
</dbReference>
<evidence type="ECO:0000256" key="4">
    <source>
        <dbReference type="PROSITE-ProRule" id="PRU00134"/>
    </source>
</evidence>
<dbReference type="InParanoid" id="A0A1E7EZB5"/>
<name>A0A1E7EZB5_9STRA</name>
<feature type="domain" description="MYND-type" evidence="5">
    <location>
        <begin position="183"/>
        <end position="226"/>
    </location>
</feature>
<dbReference type="Gene3D" id="6.10.140.2220">
    <property type="match status" value="1"/>
</dbReference>
<dbReference type="Pfam" id="PF01753">
    <property type="entry name" value="zf-MYND"/>
    <property type="match status" value="1"/>
</dbReference>
<evidence type="ECO:0000256" key="2">
    <source>
        <dbReference type="ARBA" id="ARBA00022771"/>
    </source>
</evidence>
<proteinExistence type="predicted"/>
<evidence type="ECO:0000313" key="7">
    <source>
        <dbReference type="Proteomes" id="UP000095751"/>
    </source>
</evidence>